<proteinExistence type="predicted"/>
<name>A0A7S7LY51_9BACT</name>
<gene>
    <name evidence="1" type="ORF">HUE88_03400</name>
</gene>
<dbReference type="Proteomes" id="UP000593994">
    <property type="component" value="Chromosome"/>
</dbReference>
<dbReference type="AlphaFoldDB" id="A0A7S7LY51"/>
<dbReference type="RefSeq" id="WP_194371080.1">
    <property type="nucleotide sequence ID" value="NZ_CP054492.1"/>
</dbReference>
<protein>
    <submittedName>
        <fullName evidence="1">Uncharacterized protein</fullName>
    </submittedName>
</protein>
<dbReference type="KEGG" id="sbal:HUE88_03400"/>
<keyword evidence="2" id="KW-1185">Reference proteome</keyword>
<sequence length="86" mass="10735">MKITNLMQYTKINKKELKSMVIQRLMCKDNESEYYFELYQEEVRQTNFEDNKFEEWLEEAYYNLDYLENFELLILENIASNLYYLD</sequence>
<dbReference type="EMBL" id="CP054492">
    <property type="protein sequence ID" value="QOY52744.1"/>
    <property type="molecule type" value="Genomic_DNA"/>
</dbReference>
<evidence type="ECO:0000313" key="2">
    <source>
        <dbReference type="Proteomes" id="UP000593994"/>
    </source>
</evidence>
<organism evidence="1 2">
    <name type="scientific">Candidatus Sulfurimonas baltica</name>
    <dbReference type="NCBI Taxonomy" id="2740404"/>
    <lineage>
        <taxon>Bacteria</taxon>
        <taxon>Pseudomonadati</taxon>
        <taxon>Campylobacterota</taxon>
        <taxon>Epsilonproteobacteria</taxon>
        <taxon>Campylobacterales</taxon>
        <taxon>Sulfurimonadaceae</taxon>
        <taxon>Sulfurimonas</taxon>
    </lineage>
</organism>
<evidence type="ECO:0000313" key="1">
    <source>
        <dbReference type="EMBL" id="QOY52744.1"/>
    </source>
</evidence>
<reference evidence="1 2" key="1">
    <citation type="submission" date="2020-05" db="EMBL/GenBank/DDBJ databases">
        <title>Sulfurimonas marisnigri, sp. nov., and Sulfurimonas baltica, sp. nov., manganese oxide reducing chemolithoautotrophs of the class Epsilonproteobacteria isolated from the pelagic redoxclines of the Black and Baltic Seas and emended description of the genus Sulfurimonas.</title>
        <authorList>
            <person name="Henkel J.V."/>
            <person name="Laudan C."/>
            <person name="Werner J."/>
            <person name="Neu T."/>
            <person name="Plewe S."/>
            <person name="Sproer C."/>
            <person name="Bunk B."/>
            <person name="Schulz-Vogt H.N."/>
        </authorList>
    </citation>
    <scope>NUCLEOTIDE SEQUENCE [LARGE SCALE GENOMIC DNA]</scope>
    <source>
        <strain evidence="1 2">GD2</strain>
    </source>
</reference>
<accession>A0A7S7LY51</accession>